<dbReference type="InterPro" id="IPR013784">
    <property type="entry name" value="Carb-bd-like_fold"/>
</dbReference>
<dbReference type="Proteomes" id="UP000193427">
    <property type="component" value="Chromosome"/>
</dbReference>
<dbReference type="GO" id="GO:0005975">
    <property type="term" value="P:carbohydrate metabolic process"/>
    <property type="evidence" value="ECO:0007669"/>
    <property type="project" value="InterPro"/>
</dbReference>
<dbReference type="KEGG" id="rgu:A4W93_07970"/>
<evidence type="ECO:0000256" key="4">
    <source>
        <dbReference type="ARBA" id="ARBA00023295"/>
    </source>
</evidence>
<dbReference type="STRING" id="946333.A4W93_07970"/>
<comment type="similarity">
    <text evidence="1">Belongs to the glycosyl hydrolase 13 family.</text>
</comment>
<dbReference type="CDD" id="cd10315">
    <property type="entry name" value="CBM41_pullulanase"/>
    <property type="match status" value="1"/>
</dbReference>
<evidence type="ECO:0000313" key="5">
    <source>
        <dbReference type="EMBL" id="ARN19855.1"/>
    </source>
</evidence>
<dbReference type="SMART" id="SM00267">
    <property type="entry name" value="GGDEF"/>
    <property type="match status" value="1"/>
</dbReference>
<dbReference type="Gene3D" id="3.20.20.450">
    <property type="entry name" value="EAL domain"/>
    <property type="match status" value="1"/>
</dbReference>
<dbReference type="InterPro" id="IPR001633">
    <property type="entry name" value="EAL_dom"/>
</dbReference>
<dbReference type="NCBIfam" id="TIGR00254">
    <property type="entry name" value="GGDEF"/>
    <property type="match status" value="1"/>
</dbReference>
<dbReference type="AlphaFoldDB" id="A0A1W6L6F0"/>
<dbReference type="PROSITE" id="PS50883">
    <property type="entry name" value="EAL"/>
    <property type="match status" value="1"/>
</dbReference>
<dbReference type="InterPro" id="IPR029787">
    <property type="entry name" value="Nucleotide_cyclase"/>
</dbReference>
<dbReference type="Pfam" id="PF00563">
    <property type="entry name" value="EAL"/>
    <property type="match status" value="1"/>
</dbReference>
<reference evidence="5 6" key="1">
    <citation type="submission" date="2016-04" db="EMBL/GenBank/DDBJ databases">
        <title>Complete genome sequence of natural rubber-degrading, novel Gram-negative bacterium, Rhizobacter gummiphilus strain NS21.</title>
        <authorList>
            <person name="Tabata M."/>
            <person name="Kasai D."/>
            <person name="Fukuda M."/>
        </authorList>
    </citation>
    <scope>NUCLEOTIDE SEQUENCE [LARGE SCALE GENOMIC DNA]</scope>
    <source>
        <strain evidence="5 6">NS21</strain>
    </source>
</reference>
<evidence type="ECO:0000256" key="1">
    <source>
        <dbReference type="ARBA" id="ARBA00008061"/>
    </source>
</evidence>
<dbReference type="SUPFAM" id="SSF55073">
    <property type="entry name" value="Nucleotide cyclase"/>
    <property type="match status" value="1"/>
</dbReference>
<dbReference type="PROSITE" id="PS50887">
    <property type="entry name" value="GGDEF"/>
    <property type="match status" value="1"/>
</dbReference>
<proteinExistence type="inferred from homology"/>
<dbReference type="GO" id="GO:0016798">
    <property type="term" value="F:hydrolase activity, acting on glycosyl bonds"/>
    <property type="evidence" value="ECO:0007669"/>
    <property type="project" value="UniProtKB-KW"/>
</dbReference>
<dbReference type="Pfam" id="PF03714">
    <property type="entry name" value="PUD"/>
    <property type="match status" value="1"/>
</dbReference>
<dbReference type="SUPFAM" id="SSF49452">
    <property type="entry name" value="Starch-binding domain-like"/>
    <property type="match status" value="1"/>
</dbReference>
<sequence>MFRSIPFCSLTKWAFRPLQAIALCWLLLLGAAGPAFADAPPANVVRLHFHRVSHDYTGWGLHLWGSNLVLTRDVTWERPLEPAGVDAYGVYFDVPIDPSATGFNFILHRGETKNHPKDQLLDLARHGREVWLLENTETVFTAPPPVGSDFQLGLETEQKRQRNVALLWGAAGAVVLAMAGIIWFIQRRAAGSRSDLADQLAKLMEAQNEMRLRNGPASALDDELTGLPTRSGLQHALEQAIGRAKRGGGRTAVLFIDLDGFKAVNDGAGHDAGDLVLKVLAQRFKACLRESDMVARVGGDEFVAVIESLQSPLHAFNVGRKLLAAARLPIEDGGRVHQVGASIGVAVYPLDGQDAATLIKGADTAMYGAKKGGKDACRFLQADLQAQMDAHLQREDRLREALDRGELRLDYLPDLDLASGRVLGADAVPRWDGDGAPASLHEMFDTAQDEVLAERLNAWMLSEASRHAQTWRNRGLPPVRIAVNLLGETASALEKAHRLLSGDRAAAHGLVVQLRPGLLDDHHGHVALIDALHALGVGVAVTGLGVQDLSLLRLVETPIDLLKLQAPRYVAAASASADGLARSLVALGVARMFRVVASDVDTPAQREWCRRMVVGSTMPSMATGTLGAEAFAKMLGLRTSDSREHAAG</sequence>
<dbReference type="InterPro" id="IPR052155">
    <property type="entry name" value="Biofilm_reg_signaling"/>
</dbReference>
<keyword evidence="3" id="KW-0378">Hydrolase</keyword>
<dbReference type="Gene3D" id="3.30.70.270">
    <property type="match status" value="1"/>
</dbReference>
<dbReference type="SMART" id="SM00052">
    <property type="entry name" value="EAL"/>
    <property type="match status" value="1"/>
</dbReference>
<keyword evidence="6" id="KW-1185">Reference proteome</keyword>
<gene>
    <name evidence="5" type="ORF">A4W93_07970</name>
</gene>
<dbReference type="PANTHER" id="PTHR44757">
    <property type="entry name" value="DIGUANYLATE CYCLASE DGCP"/>
    <property type="match status" value="1"/>
</dbReference>
<dbReference type="InterPro" id="IPR000160">
    <property type="entry name" value="GGDEF_dom"/>
</dbReference>
<dbReference type="EMBL" id="CP015118">
    <property type="protein sequence ID" value="ARN19855.1"/>
    <property type="molecule type" value="Genomic_DNA"/>
</dbReference>
<dbReference type="InterPro" id="IPR005323">
    <property type="entry name" value="CBM41_pullulanase"/>
</dbReference>
<dbReference type="InterPro" id="IPR043128">
    <property type="entry name" value="Rev_trsase/Diguanyl_cyclase"/>
</dbReference>
<dbReference type="CDD" id="cd01948">
    <property type="entry name" value="EAL"/>
    <property type="match status" value="1"/>
</dbReference>
<evidence type="ECO:0000256" key="3">
    <source>
        <dbReference type="ARBA" id="ARBA00022801"/>
    </source>
</evidence>
<dbReference type="Pfam" id="PF00990">
    <property type="entry name" value="GGDEF"/>
    <property type="match status" value="1"/>
</dbReference>
<evidence type="ECO:0000313" key="6">
    <source>
        <dbReference type="Proteomes" id="UP000193427"/>
    </source>
</evidence>
<keyword evidence="2" id="KW-0732">Signal</keyword>
<name>A0A1W6L6F0_9BURK</name>
<dbReference type="PANTHER" id="PTHR44757:SF2">
    <property type="entry name" value="BIOFILM ARCHITECTURE MAINTENANCE PROTEIN MBAA"/>
    <property type="match status" value="1"/>
</dbReference>
<dbReference type="Gene3D" id="2.60.40.1110">
    <property type="match status" value="1"/>
</dbReference>
<keyword evidence="4" id="KW-0326">Glycosidase</keyword>
<accession>A0A1W6L6F0</accession>
<organism evidence="5 6">
    <name type="scientific">Piscinibacter gummiphilus</name>
    <dbReference type="NCBI Taxonomy" id="946333"/>
    <lineage>
        <taxon>Bacteria</taxon>
        <taxon>Pseudomonadati</taxon>
        <taxon>Pseudomonadota</taxon>
        <taxon>Betaproteobacteria</taxon>
        <taxon>Burkholderiales</taxon>
        <taxon>Sphaerotilaceae</taxon>
        <taxon>Piscinibacter</taxon>
    </lineage>
</organism>
<dbReference type="OrthoDB" id="9812260at2"/>
<dbReference type="CDD" id="cd01949">
    <property type="entry name" value="GGDEF"/>
    <property type="match status" value="1"/>
</dbReference>
<evidence type="ECO:0000256" key="2">
    <source>
        <dbReference type="ARBA" id="ARBA00022729"/>
    </source>
</evidence>
<protein>
    <submittedName>
        <fullName evidence="5">Uncharacterized protein</fullName>
    </submittedName>
</protein>
<dbReference type="GO" id="GO:0030246">
    <property type="term" value="F:carbohydrate binding"/>
    <property type="evidence" value="ECO:0007669"/>
    <property type="project" value="InterPro"/>
</dbReference>
<dbReference type="InterPro" id="IPR035919">
    <property type="entry name" value="EAL_sf"/>
</dbReference>
<dbReference type="SUPFAM" id="SSF141868">
    <property type="entry name" value="EAL domain-like"/>
    <property type="match status" value="1"/>
</dbReference>